<dbReference type="GO" id="GO:0005975">
    <property type="term" value="P:carbohydrate metabolic process"/>
    <property type="evidence" value="ECO:0007669"/>
    <property type="project" value="InterPro"/>
</dbReference>
<evidence type="ECO:0000313" key="4">
    <source>
        <dbReference type="EMBL" id="GJM51882.1"/>
    </source>
</evidence>
<evidence type="ECO:0000313" key="3">
    <source>
        <dbReference type="EMBL" id="GJM50729.1"/>
    </source>
</evidence>
<dbReference type="Gene3D" id="2.60.120.200">
    <property type="match status" value="1"/>
</dbReference>
<dbReference type="AlphaFoldDB" id="A0AAV5ATQ2"/>
<name>A0AAV5ATQ2_9FLAO</name>
<organism evidence="3 5">
    <name type="scientific">Capnocytophaga catalasegens</name>
    <dbReference type="NCBI Taxonomy" id="1004260"/>
    <lineage>
        <taxon>Bacteria</taxon>
        <taxon>Pseudomonadati</taxon>
        <taxon>Bacteroidota</taxon>
        <taxon>Flavobacteriia</taxon>
        <taxon>Flavobacteriales</taxon>
        <taxon>Flavobacteriaceae</taxon>
        <taxon>Capnocytophaga</taxon>
    </lineage>
</organism>
<dbReference type="GO" id="GO:0004553">
    <property type="term" value="F:hydrolase activity, hydrolyzing O-glycosyl compounds"/>
    <property type="evidence" value="ECO:0007669"/>
    <property type="project" value="InterPro"/>
</dbReference>
<evidence type="ECO:0000256" key="1">
    <source>
        <dbReference type="ARBA" id="ARBA00006865"/>
    </source>
</evidence>
<dbReference type="InterPro" id="IPR000757">
    <property type="entry name" value="Beta-glucanase-like"/>
</dbReference>
<proteinExistence type="inferred from homology"/>
<sequence>MGCSSDNDSQPQSPLPDYDLQLVFIDDFDGTALNEEIWTPHRGLVHTYGAPYNSAIDDNGFDKNQVSVKDGNLILNWEKKPITIGNTTYPYSAGVAHSGKGLHFSYGYIEARIWFSKYSGLTPAFWLLPLPVDDHWPPEIDIAELTPDDTPDGLYKPHFNYHWSDNSGEHQQMQ</sequence>
<accession>A0AAV5ATQ2</accession>
<evidence type="ECO:0000313" key="5">
    <source>
        <dbReference type="Proteomes" id="UP001207736"/>
    </source>
</evidence>
<comment type="similarity">
    <text evidence="1">Belongs to the glycosyl hydrolase 16 family.</text>
</comment>
<feature type="domain" description="GH16" evidence="2">
    <location>
        <begin position="8"/>
        <end position="174"/>
    </location>
</feature>
<dbReference type="PANTHER" id="PTHR10963:SF55">
    <property type="entry name" value="GLYCOSIDE HYDROLASE FAMILY 16 PROTEIN"/>
    <property type="match status" value="1"/>
</dbReference>
<evidence type="ECO:0000313" key="6">
    <source>
        <dbReference type="Proteomes" id="UP001208692"/>
    </source>
</evidence>
<dbReference type="InterPro" id="IPR013320">
    <property type="entry name" value="ConA-like_dom_sf"/>
</dbReference>
<dbReference type="EMBL" id="BQKA01000033">
    <property type="protein sequence ID" value="GJM50729.1"/>
    <property type="molecule type" value="Genomic_DNA"/>
</dbReference>
<dbReference type="InterPro" id="IPR050546">
    <property type="entry name" value="Glycosyl_Hydrlase_16"/>
</dbReference>
<reference evidence="3 6" key="1">
    <citation type="submission" date="2021-11" db="EMBL/GenBank/DDBJ databases">
        <title>Draft genome sequence of Capnocytophaga sp. strain KC07075 isolated from cat oral cavity.</title>
        <authorList>
            <person name="Suzuki M."/>
            <person name="Imaoka K."/>
            <person name="Kimura M."/>
            <person name="Morikawa S."/>
            <person name="Maeda K."/>
        </authorList>
    </citation>
    <scope>NUCLEOTIDE SEQUENCE</scope>
    <source>
        <strain evidence="3">KC07075</strain>
        <strain evidence="4 6">KC07079</strain>
    </source>
</reference>
<dbReference type="Proteomes" id="UP001207736">
    <property type="component" value="Unassembled WGS sequence"/>
</dbReference>
<gene>
    <name evidence="3" type="ORF">RCZ15_17020</name>
    <name evidence="4" type="ORF">RCZ16_02000</name>
</gene>
<dbReference type="PANTHER" id="PTHR10963">
    <property type="entry name" value="GLYCOSYL HYDROLASE-RELATED"/>
    <property type="match status" value="1"/>
</dbReference>
<comment type="caution">
    <text evidence="3">The sequence shown here is derived from an EMBL/GenBank/DDBJ whole genome shotgun (WGS) entry which is preliminary data.</text>
</comment>
<dbReference type="SUPFAM" id="SSF49899">
    <property type="entry name" value="Concanavalin A-like lectins/glucanases"/>
    <property type="match status" value="1"/>
</dbReference>
<dbReference type="Proteomes" id="UP001208692">
    <property type="component" value="Unassembled WGS sequence"/>
</dbReference>
<evidence type="ECO:0000259" key="2">
    <source>
        <dbReference type="PROSITE" id="PS51762"/>
    </source>
</evidence>
<dbReference type="EMBL" id="BQKB01000007">
    <property type="protein sequence ID" value="GJM51882.1"/>
    <property type="molecule type" value="Genomic_DNA"/>
</dbReference>
<dbReference type="PROSITE" id="PS51762">
    <property type="entry name" value="GH16_2"/>
    <property type="match status" value="1"/>
</dbReference>
<keyword evidence="6" id="KW-1185">Reference proteome</keyword>
<dbReference type="Pfam" id="PF00722">
    <property type="entry name" value="Glyco_hydro_16"/>
    <property type="match status" value="1"/>
</dbReference>
<protein>
    <recommendedName>
        <fullName evidence="2">GH16 domain-containing protein</fullName>
    </recommendedName>
</protein>